<feature type="domain" description="EamA" evidence="7">
    <location>
        <begin position="158"/>
        <end position="293"/>
    </location>
</feature>
<dbReference type="InterPro" id="IPR037185">
    <property type="entry name" value="EmrE-like"/>
</dbReference>
<feature type="transmembrane region" description="Helical" evidence="6">
    <location>
        <begin position="132"/>
        <end position="151"/>
    </location>
</feature>
<dbReference type="GO" id="GO:0016020">
    <property type="term" value="C:membrane"/>
    <property type="evidence" value="ECO:0007669"/>
    <property type="project" value="UniProtKB-SubCell"/>
</dbReference>
<keyword evidence="4 6" id="KW-1133">Transmembrane helix</keyword>
<comment type="caution">
    <text evidence="8">The sequence shown here is derived from an EMBL/GenBank/DDBJ whole genome shotgun (WGS) entry which is preliminary data.</text>
</comment>
<evidence type="ECO:0000256" key="6">
    <source>
        <dbReference type="SAM" id="Phobius"/>
    </source>
</evidence>
<evidence type="ECO:0000259" key="7">
    <source>
        <dbReference type="Pfam" id="PF00892"/>
    </source>
</evidence>
<feature type="transmembrane region" description="Helical" evidence="6">
    <location>
        <begin position="41"/>
        <end position="61"/>
    </location>
</feature>
<name>A0A4R7P5P8_9GAMM</name>
<feature type="transmembrane region" description="Helical" evidence="6">
    <location>
        <begin position="103"/>
        <end position="120"/>
    </location>
</feature>
<feature type="transmembrane region" description="Helical" evidence="6">
    <location>
        <begin position="12"/>
        <end position="35"/>
    </location>
</feature>
<gene>
    <name evidence="8" type="ORF">DFR24_3162</name>
</gene>
<evidence type="ECO:0000313" key="8">
    <source>
        <dbReference type="EMBL" id="TDU28782.1"/>
    </source>
</evidence>
<keyword evidence="5 6" id="KW-0472">Membrane</keyword>
<feature type="transmembrane region" description="Helical" evidence="6">
    <location>
        <begin position="254"/>
        <end position="270"/>
    </location>
</feature>
<sequence>MSDRIRASVDPRIVMAFAVVYLVWGSTYLGIRLMVEHLPPFLSAGVRFLIAGALMLAYAGWKGYRMPTTLAEWRWLALVSVMMLVGANGLVTWSEQWVESNQTALIVATSALWIAWLGTLGTQGQSLSGATYTGLLVGFGGVIVLVGDGLQAGDAPWFAYVALLFSPLLWALGSIVSKRRPLACNPFCSATAQTIVAGVVMTTGGLAAGEAERWSWEPSALFAMAYLIVFGTCIAYACFFWLVHQVTPAQLGTYAYINPAVAVLLGGWLLDEKLSSMQIAGTLIILGSVIVVSWFASRARPKHA</sequence>
<feature type="domain" description="EamA" evidence="7">
    <location>
        <begin position="14"/>
        <end position="146"/>
    </location>
</feature>
<feature type="transmembrane region" description="Helical" evidence="6">
    <location>
        <begin position="157"/>
        <end position="175"/>
    </location>
</feature>
<feature type="transmembrane region" description="Helical" evidence="6">
    <location>
        <begin position="276"/>
        <end position="296"/>
    </location>
</feature>
<dbReference type="OrthoDB" id="9812547at2"/>
<proteinExistence type="inferred from homology"/>
<evidence type="ECO:0000256" key="4">
    <source>
        <dbReference type="ARBA" id="ARBA00022989"/>
    </source>
</evidence>
<dbReference type="PANTHER" id="PTHR32322">
    <property type="entry name" value="INNER MEMBRANE TRANSPORTER"/>
    <property type="match status" value="1"/>
</dbReference>
<evidence type="ECO:0000256" key="3">
    <source>
        <dbReference type="ARBA" id="ARBA00022692"/>
    </source>
</evidence>
<protein>
    <submittedName>
        <fullName evidence="8">Drug/metabolite transporter (DMT)-like permease</fullName>
    </submittedName>
</protein>
<dbReference type="EMBL" id="SOBT01000009">
    <property type="protein sequence ID" value="TDU28782.1"/>
    <property type="molecule type" value="Genomic_DNA"/>
</dbReference>
<dbReference type="InterPro" id="IPR000620">
    <property type="entry name" value="EamA_dom"/>
</dbReference>
<keyword evidence="3 6" id="KW-0812">Transmembrane</keyword>
<evidence type="ECO:0000256" key="2">
    <source>
        <dbReference type="ARBA" id="ARBA00007362"/>
    </source>
</evidence>
<dbReference type="AlphaFoldDB" id="A0A4R7P5P8"/>
<evidence type="ECO:0000256" key="1">
    <source>
        <dbReference type="ARBA" id="ARBA00004141"/>
    </source>
</evidence>
<reference evidence="8 9" key="1">
    <citation type="submission" date="2019-03" db="EMBL/GenBank/DDBJ databases">
        <title>Genomic Encyclopedia of Type Strains, Phase IV (KMG-IV): sequencing the most valuable type-strain genomes for metagenomic binning, comparative biology and taxonomic classification.</title>
        <authorList>
            <person name="Goeker M."/>
        </authorList>
    </citation>
    <scope>NUCLEOTIDE SEQUENCE [LARGE SCALE GENOMIC DNA]</scope>
    <source>
        <strain evidence="8 9">DSM 26377</strain>
    </source>
</reference>
<dbReference type="PANTHER" id="PTHR32322:SF2">
    <property type="entry name" value="EAMA DOMAIN-CONTAINING PROTEIN"/>
    <property type="match status" value="1"/>
</dbReference>
<evidence type="ECO:0000256" key="5">
    <source>
        <dbReference type="ARBA" id="ARBA00023136"/>
    </source>
</evidence>
<comment type="similarity">
    <text evidence="2">Belongs to the EamA transporter family.</text>
</comment>
<dbReference type="Proteomes" id="UP000295341">
    <property type="component" value="Unassembled WGS sequence"/>
</dbReference>
<dbReference type="InterPro" id="IPR050638">
    <property type="entry name" value="AA-Vitamin_Transporters"/>
</dbReference>
<keyword evidence="9" id="KW-1185">Reference proteome</keyword>
<comment type="subcellular location">
    <subcellularLocation>
        <location evidence="1">Membrane</location>
        <topology evidence="1">Multi-pass membrane protein</topology>
    </subcellularLocation>
</comment>
<feature type="transmembrane region" description="Helical" evidence="6">
    <location>
        <begin position="220"/>
        <end position="242"/>
    </location>
</feature>
<feature type="transmembrane region" description="Helical" evidence="6">
    <location>
        <begin position="187"/>
        <end position="208"/>
    </location>
</feature>
<accession>A0A4R7P5P8</accession>
<dbReference type="SUPFAM" id="SSF103481">
    <property type="entry name" value="Multidrug resistance efflux transporter EmrE"/>
    <property type="match status" value="2"/>
</dbReference>
<feature type="transmembrane region" description="Helical" evidence="6">
    <location>
        <begin position="73"/>
        <end position="91"/>
    </location>
</feature>
<organism evidence="8 9">
    <name type="scientific">Panacagrimonas perspica</name>
    <dbReference type="NCBI Taxonomy" id="381431"/>
    <lineage>
        <taxon>Bacteria</taxon>
        <taxon>Pseudomonadati</taxon>
        <taxon>Pseudomonadota</taxon>
        <taxon>Gammaproteobacteria</taxon>
        <taxon>Nevskiales</taxon>
        <taxon>Nevskiaceae</taxon>
        <taxon>Panacagrimonas</taxon>
    </lineage>
</organism>
<evidence type="ECO:0000313" key="9">
    <source>
        <dbReference type="Proteomes" id="UP000295341"/>
    </source>
</evidence>
<dbReference type="Pfam" id="PF00892">
    <property type="entry name" value="EamA"/>
    <property type="match status" value="2"/>
</dbReference>